<keyword evidence="1" id="KW-1133">Transmembrane helix</keyword>
<feature type="transmembrane region" description="Helical" evidence="1">
    <location>
        <begin position="12"/>
        <end position="31"/>
    </location>
</feature>
<dbReference type="RefSeq" id="WP_100001735.1">
    <property type="nucleotide sequence ID" value="NZ_CP017941.1"/>
</dbReference>
<name>A0A2N9VY76_9HYPH</name>
<keyword evidence="1" id="KW-0812">Transmembrane</keyword>
<evidence type="ECO:0000313" key="2">
    <source>
        <dbReference type="EMBL" id="PIO44444.1"/>
    </source>
</evidence>
<organism evidence="2 3">
    <name type="scientific">Phyllobacterium zundukense</name>
    <dbReference type="NCBI Taxonomy" id="1867719"/>
    <lineage>
        <taxon>Bacteria</taxon>
        <taxon>Pseudomonadati</taxon>
        <taxon>Pseudomonadota</taxon>
        <taxon>Alphaproteobacteria</taxon>
        <taxon>Hyphomicrobiales</taxon>
        <taxon>Phyllobacteriaceae</taxon>
        <taxon>Phyllobacterium</taxon>
    </lineage>
</organism>
<dbReference type="KEGG" id="pht:BLM14_20070"/>
<dbReference type="EMBL" id="MZMT01000031">
    <property type="protein sequence ID" value="PIO44444.1"/>
    <property type="molecule type" value="Genomic_DNA"/>
</dbReference>
<gene>
    <name evidence="2" type="ORF">B5P45_12860</name>
</gene>
<sequence>MGDFLDAVGISPFLMTVHYVPLLIAATVWSYHDVKISNWSKLADALGAFGVFLMLLMLPVFFDDGSGRDSGGAAQWFVIFSFLSLGFLPAASIAFHCLVGRLIGRRIKRLRA</sequence>
<evidence type="ECO:0000256" key="1">
    <source>
        <dbReference type="SAM" id="Phobius"/>
    </source>
</evidence>
<keyword evidence="1" id="KW-0472">Membrane</keyword>
<comment type="caution">
    <text evidence="2">The sequence shown here is derived from an EMBL/GenBank/DDBJ whole genome shotgun (WGS) entry which is preliminary data.</text>
</comment>
<keyword evidence="3" id="KW-1185">Reference proteome</keyword>
<proteinExistence type="predicted"/>
<protein>
    <submittedName>
        <fullName evidence="2">Uncharacterized protein</fullName>
    </submittedName>
</protein>
<dbReference type="Proteomes" id="UP000232163">
    <property type="component" value="Unassembled WGS sequence"/>
</dbReference>
<feature type="transmembrane region" description="Helical" evidence="1">
    <location>
        <begin position="74"/>
        <end position="99"/>
    </location>
</feature>
<reference evidence="2 3" key="1">
    <citation type="journal article" date="2017" name="Int J Environ Stud">
        <title>Does the Miocene-Pliocene relict legume Oxytropis triphylla form nitrogen-fixing nodules with a combination of bacterial strains?</title>
        <authorList>
            <person name="Safronova V."/>
            <person name="Belimov A."/>
            <person name="Sazanova A."/>
            <person name="Kuznetsova I."/>
            <person name="Popova J."/>
            <person name="Andronov E."/>
            <person name="Verkhozina A."/>
            <person name="Tikhonovich I."/>
        </authorList>
    </citation>
    <scope>NUCLEOTIDE SEQUENCE [LARGE SCALE GENOMIC DNA]</scope>
    <source>
        <strain evidence="2 3">Tri-38</strain>
    </source>
</reference>
<accession>A0A2N9VY76</accession>
<dbReference type="AlphaFoldDB" id="A0A2N9VY76"/>
<evidence type="ECO:0000313" key="3">
    <source>
        <dbReference type="Proteomes" id="UP000232163"/>
    </source>
</evidence>
<feature type="transmembrane region" description="Helical" evidence="1">
    <location>
        <begin position="43"/>
        <end position="62"/>
    </location>
</feature>